<evidence type="ECO:0000313" key="3">
    <source>
        <dbReference type="EMBL" id="KRY97397.1"/>
    </source>
</evidence>
<evidence type="ECO:0000313" key="5">
    <source>
        <dbReference type="EMBL" id="KRY99632.1"/>
    </source>
</evidence>
<dbReference type="EMBL" id="JYDV01001351">
    <property type="protein sequence ID" value="KRY99632.1"/>
    <property type="molecule type" value="Genomic_DNA"/>
</dbReference>
<evidence type="ECO:0000313" key="8">
    <source>
        <dbReference type="Proteomes" id="UP000054826"/>
    </source>
</evidence>
<evidence type="ECO:0000313" key="6">
    <source>
        <dbReference type="Proteomes" id="UP000054632"/>
    </source>
</evidence>
<dbReference type="EMBL" id="JYDS01002443">
    <property type="protein sequence ID" value="KRY97394.1"/>
    <property type="molecule type" value="Genomic_DNA"/>
</dbReference>
<dbReference type="EMBL" id="JYDS01002442">
    <property type="protein sequence ID" value="KRY97397.1"/>
    <property type="molecule type" value="Genomic_DNA"/>
</dbReference>
<keyword evidence="7" id="KW-1185">Reference proteome</keyword>
<sequence>MLLNSYFTFIRILYYQNDSFEDIVIWNHIQLKNSQNTTTHSRGLMQKE</sequence>
<dbReference type="EMBL" id="JYDR01002731">
    <property type="protein sequence ID" value="KRY62052.1"/>
    <property type="molecule type" value="Genomic_DNA"/>
</dbReference>
<evidence type="ECO:0000313" key="4">
    <source>
        <dbReference type="EMBL" id="KRY97399.1"/>
    </source>
</evidence>
<dbReference type="Proteomes" id="UP000054826">
    <property type="component" value="Unassembled WGS sequence"/>
</dbReference>
<reference evidence="6 7" key="1">
    <citation type="submission" date="2015-01" db="EMBL/GenBank/DDBJ databases">
        <title>Evolution of Trichinella species and genotypes.</title>
        <authorList>
            <person name="Korhonen P.K."/>
            <person name="Edoardo P."/>
            <person name="Giuseppe L.R."/>
            <person name="Gasser R.B."/>
        </authorList>
    </citation>
    <scope>NUCLEOTIDE SEQUENCE [LARGE SCALE GENOMIC DNA]</scope>
    <source>
        <strain evidence="1">ISS13</strain>
        <strain evidence="5">ISS176</strain>
        <strain evidence="2">ISS588</strain>
    </source>
</reference>
<proteinExistence type="predicted"/>
<comment type="caution">
    <text evidence="5">The sequence shown here is derived from an EMBL/GenBank/DDBJ whole genome shotgun (WGS) entry which is preliminary data.</text>
</comment>
<evidence type="ECO:0000313" key="2">
    <source>
        <dbReference type="EMBL" id="KRY97394.1"/>
    </source>
</evidence>
<dbReference type="EMBL" id="JYDS01002441">
    <property type="protein sequence ID" value="KRY97399.1"/>
    <property type="molecule type" value="Genomic_DNA"/>
</dbReference>
<evidence type="ECO:0000313" key="1">
    <source>
        <dbReference type="EMBL" id="KRY62052.1"/>
    </source>
</evidence>
<accession>A0A0V1GN18</accession>
<gene>
    <name evidence="1" type="ORF">T4A_7742</name>
    <name evidence="4" type="ORF">T4B_369</name>
    <name evidence="2" type="ORF">T4B_40</name>
    <name evidence="3" type="ORF">T4B_7706</name>
    <name evidence="5" type="ORF">T4C_6834</name>
</gene>
<dbReference type="Proteomes" id="UP000054632">
    <property type="component" value="Unassembled WGS sequence"/>
</dbReference>
<organism evidence="5 8">
    <name type="scientific">Trichinella pseudospiralis</name>
    <name type="common">Parasitic roundworm</name>
    <dbReference type="NCBI Taxonomy" id="6337"/>
    <lineage>
        <taxon>Eukaryota</taxon>
        <taxon>Metazoa</taxon>
        <taxon>Ecdysozoa</taxon>
        <taxon>Nematoda</taxon>
        <taxon>Enoplea</taxon>
        <taxon>Dorylaimia</taxon>
        <taxon>Trichinellida</taxon>
        <taxon>Trichinellidae</taxon>
        <taxon>Trichinella</taxon>
    </lineage>
</organism>
<dbReference type="AlphaFoldDB" id="A0A0V1GN18"/>
<protein>
    <submittedName>
        <fullName evidence="5">Uncharacterized protein</fullName>
    </submittedName>
</protein>
<evidence type="ECO:0000313" key="7">
    <source>
        <dbReference type="Proteomes" id="UP000054805"/>
    </source>
</evidence>
<name>A0A0V1GN18_TRIPS</name>
<dbReference type="Proteomes" id="UP000054805">
    <property type="component" value="Unassembled WGS sequence"/>
</dbReference>